<dbReference type="Pfam" id="PF00571">
    <property type="entry name" value="CBS"/>
    <property type="match status" value="2"/>
</dbReference>
<dbReference type="InterPro" id="IPR046342">
    <property type="entry name" value="CBS_dom_sf"/>
</dbReference>
<evidence type="ECO:0000259" key="2">
    <source>
        <dbReference type="PROSITE" id="PS51371"/>
    </source>
</evidence>
<reference evidence="3" key="2">
    <citation type="submission" date="2021-04" db="EMBL/GenBank/DDBJ databases">
        <authorList>
            <person name="Gilroy R."/>
        </authorList>
    </citation>
    <scope>NUCLEOTIDE SEQUENCE</scope>
    <source>
        <strain evidence="3">1719</strain>
    </source>
</reference>
<reference evidence="3" key="1">
    <citation type="journal article" date="2021" name="PeerJ">
        <title>Extensive microbial diversity within the chicken gut microbiome revealed by metagenomics and culture.</title>
        <authorList>
            <person name="Gilroy R."/>
            <person name="Ravi A."/>
            <person name="Getino M."/>
            <person name="Pursley I."/>
            <person name="Horton D.L."/>
            <person name="Alikhan N.F."/>
            <person name="Baker D."/>
            <person name="Gharbi K."/>
            <person name="Hall N."/>
            <person name="Watson M."/>
            <person name="Adriaenssens E.M."/>
            <person name="Foster-Nyarko E."/>
            <person name="Jarju S."/>
            <person name="Secka A."/>
            <person name="Antonio M."/>
            <person name="Oren A."/>
            <person name="Chaudhuri R.R."/>
            <person name="La Ragione R."/>
            <person name="Hildebrand F."/>
            <person name="Pallen M.J."/>
        </authorList>
    </citation>
    <scope>NUCLEOTIDE SEQUENCE</scope>
    <source>
        <strain evidence="3">1719</strain>
    </source>
</reference>
<dbReference type="AlphaFoldDB" id="A0A9D2AYZ6"/>
<dbReference type="Proteomes" id="UP000824156">
    <property type="component" value="Unassembled WGS sequence"/>
</dbReference>
<proteinExistence type="predicted"/>
<feature type="domain" description="CBS" evidence="2">
    <location>
        <begin position="7"/>
        <end position="64"/>
    </location>
</feature>
<sequence length="221" mass="25338">MFVYDALSYEDYAITMDETIGDALRLMEKFSLEHIPLLDDKQQLQGVLSKEFLVDENPDSLLSSLRSMQPILAYVLEDQHILDALQSITAYGFDVLPVLSHDRHFQGYVDQRTLVRKINQMLGNQETGAIIVLDMGLRDLSFAHLAHLIELEDTRILCMSTRELEDTNHLEVTIKVNTTRIAAITSALQRNNYRIKAVFNDGNDPADIKSRYEMLMNYLEL</sequence>
<feature type="domain" description="CBS" evidence="2">
    <location>
        <begin position="68"/>
        <end position="126"/>
    </location>
</feature>
<dbReference type="SUPFAM" id="SSF54631">
    <property type="entry name" value="CBS-domain pair"/>
    <property type="match status" value="1"/>
</dbReference>
<evidence type="ECO:0000256" key="1">
    <source>
        <dbReference type="PROSITE-ProRule" id="PRU00703"/>
    </source>
</evidence>
<dbReference type="SMART" id="SM00116">
    <property type="entry name" value="CBS"/>
    <property type="match status" value="2"/>
</dbReference>
<gene>
    <name evidence="3" type="ORF">H9853_04970</name>
</gene>
<name>A0A9D2AYZ6_9SPHI</name>
<evidence type="ECO:0000313" key="3">
    <source>
        <dbReference type="EMBL" id="HIX54356.1"/>
    </source>
</evidence>
<dbReference type="Gene3D" id="3.10.580.10">
    <property type="entry name" value="CBS-domain"/>
    <property type="match status" value="1"/>
</dbReference>
<comment type="caution">
    <text evidence="3">The sequence shown here is derived from an EMBL/GenBank/DDBJ whole genome shotgun (WGS) entry which is preliminary data.</text>
</comment>
<dbReference type="PROSITE" id="PS51371">
    <property type="entry name" value="CBS"/>
    <property type="match status" value="2"/>
</dbReference>
<organism evidence="3 4">
    <name type="scientific">Candidatus Sphingobacterium stercoripullorum</name>
    <dbReference type="NCBI Taxonomy" id="2838759"/>
    <lineage>
        <taxon>Bacteria</taxon>
        <taxon>Pseudomonadati</taxon>
        <taxon>Bacteroidota</taxon>
        <taxon>Sphingobacteriia</taxon>
        <taxon>Sphingobacteriales</taxon>
        <taxon>Sphingobacteriaceae</taxon>
        <taxon>Sphingobacterium</taxon>
    </lineage>
</organism>
<keyword evidence="1" id="KW-0129">CBS domain</keyword>
<protein>
    <submittedName>
        <fullName evidence="3">CBS domain-containing protein</fullName>
    </submittedName>
</protein>
<accession>A0A9D2AYZ6</accession>
<dbReference type="EMBL" id="DXEZ01000139">
    <property type="protein sequence ID" value="HIX54356.1"/>
    <property type="molecule type" value="Genomic_DNA"/>
</dbReference>
<evidence type="ECO:0000313" key="4">
    <source>
        <dbReference type="Proteomes" id="UP000824156"/>
    </source>
</evidence>
<dbReference type="InterPro" id="IPR000644">
    <property type="entry name" value="CBS_dom"/>
</dbReference>